<dbReference type="EMBL" id="BGZK01000869">
    <property type="protein sequence ID" value="GBP63407.1"/>
    <property type="molecule type" value="Genomic_DNA"/>
</dbReference>
<protein>
    <submittedName>
        <fullName evidence="2">Death-associated inhibitor of apoptosis 1</fullName>
    </submittedName>
</protein>
<dbReference type="InterPro" id="IPR050784">
    <property type="entry name" value="IAP"/>
</dbReference>
<dbReference type="GO" id="GO:0090263">
    <property type="term" value="P:positive regulation of canonical Wnt signaling pathway"/>
    <property type="evidence" value="ECO:0007669"/>
    <property type="project" value="TreeGrafter"/>
</dbReference>
<name>A0A4C1XMA5_EUMVA</name>
<dbReference type="CDD" id="cd00022">
    <property type="entry name" value="BIR"/>
    <property type="match status" value="1"/>
</dbReference>
<dbReference type="GO" id="GO:0043066">
    <property type="term" value="P:negative regulation of apoptotic process"/>
    <property type="evidence" value="ECO:0007669"/>
    <property type="project" value="TreeGrafter"/>
</dbReference>
<dbReference type="PROSITE" id="PS50143">
    <property type="entry name" value="BIR_REPEAT_2"/>
    <property type="match status" value="1"/>
</dbReference>
<organism evidence="2 3">
    <name type="scientific">Eumeta variegata</name>
    <name type="common">Bagworm moth</name>
    <name type="synonym">Eumeta japonica</name>
    <dbReference type="NCBI Taxonomy" id="151549"/>
    <lineage>
        <taxon>Eukaryota</taxon>
        <taxon>Metazoa</taxon>
        <taxon>Ecdysozoa</taxon>
        <taxon>Arthropoda</taxon>
        <taxon>Hexapoda</taxon>
        <taxon>Insecta</taxon>
        <taxon>Pterygota</taxon>
        <taxon>Neoptera</taxon>
        <taxon>Endopterygota</taxon>
        <taxon>Lepidoptera</taxon>
        <taxon>Glossata</taxon>
        <taxon>Ditrysia</taxon>
        <taxon>Tineoidea</taxon>
        <taxon>Psychidae</taxon>
        <taxon>Oiketicinae</taxon>
        <taxon>Eumeta</taxon>
    </lineage>
</organism>
<dbReference type="AlphaFoldDB" id="A0A4C1XMA5"/>
<comment type="caution">
    <text evidence="2">The sequence shown here is derived from an EMBL/GenBank/DDBJ whole genome shotgun (WGS) entry which is preliminary data.</text>
</comment>
<dbReference type="GO" id="GO:0005634">
    <property type="term" value="C:nucleus"/>
    <property type="evidence" value="ECO:0007669"/>
    <property type="project" value="TreeGrafter"/>
</dbReference>
<evidence type="ECO:0000256" key="1">
    <source>
        <dbReference type="SAM" id="MobiDB-lite"/>
    </source>
</evidence>
<dbReference type="GO" id="GO:0051726">
    <property type="term" value="P:regulation of cell cycle"/>
    <property type="evidence" value="ECO:0007669"/>
    <property type="project" value="TreeGrafter"/>
</dbReference>
<dbReference type="OrthoDB" id="5855668at2759"/>
<feature type="compositionally biased region" description="Low complexity" evidence="1">
    <location>
        <begin position="305"/>
        <end position="322"/>
    </location>
</feature>
<dbReference type="GO" id="GO:0043027">
    <property type="term" value="F:cysteine-type endopeptidase inhibitor activity involved in apoptotic process"/>
    <property type="evidence" value="ECO:0007669"/>
    <property type="project" value="TreeGrafter"/>
</dbReference>
<dbReference type="STRING" id="151549.A0A4C1XMA5"/>
<accession>A0A4C1XMA5</accession>
<reference evidence="2 3" key="1">
    <citation type="journal article" date="2019" name="Commun. Biol.">
        <title>The bagworm genome reveals a unique fibroin gene that provides high tensile strength.</title>
        <authorList>
            <person name="Kono N."/>
            <person name="Nakamura H."/>
            <person name="Ohtoshi R."/>
            <person name="Tomita M."/>
            <person name="Numata K."/>
            <person name="Arakawa K."/>
        </authorList>
    </citation>
    <scope>NUCLEOTIDE SEQUENCE [LARGE SCALE GENOMIC DNA]</scope>
</reference>
<dbReference type="PANTHER" id="PTHR10044:SF174">
    <property type="entry name" value="DEATH-ASSOCIATED INHIBITOR OF APOPTOSIS 1"/>
    <property type="match status" value="1"/>
</dbReference>
<feature type="compositionally biased region" description="Gly residues" evidence="1">
    <location>
        <begin position="331"/>
        <end position="341"/>
    </location>
</feature>
<dbReference type="Pfam" id="PF00653">
    <property type="entry name" value="BIR"/>
    <property type="match status" value="1"/>
</dbReference>
<dbReference type="GO" id="GO:0061630">
    <property type="term" value="F:ubiquitin protein ligase activity"/>
    <property type="evidence" value="ECO:0007669"/>
    <property type="project" value="TreeGrafter"/>
</dbReference>
<dbReference type="GO" id="GO:0005737">
    <property type="term" value="C:cytoplasm"/>
    <property type="evidence" value="ECO:0007669"/>
    <property type="project" value="TreeGrafter"/>
</dbReference>
<dbReference type="InterPro" id="IPR001370">
    <property type="entry name" value="BIR_rpt"/>
</dbReference>
<dbReference type="SMART" id="SM00238">
    <property type="entry name" value="BIR"/>
    <property type="match status" value="1"/>
</dbReference>
<sequence length="373" mass="39630">MTATSIEDDLESFDYSNSLSPKGLETDEINVEENFITPTSQSTPLSSKYLQDFMISPNKKIPFGVRLQDNELYIGDTVLKIDKDDLYIKNIKYKSSPVKPEDLADAGFFYTGRSDKTLCFYCGGGLRDWKDNDNPWEEHAVWFARLNQNLQFHPHRHAPPKHPPPQRPGAVHGAPASPGPGPGGRRRSASAPPPPAARHTRAPEGPGPSAQPPPLPDRHGSAPEGPGPSAQPPDRDGSARRPARAPAEGPGPGAAPGPGRERPPRRRPGGPAPAQPRTGTERPAAAARGPGTVYVAPGPGPSAQPRTGTGAPAAKAPRGPGPSAQPRTGTGAPGRGDGLGPRHGICMEEQKRDFSTVGKTTYCKRFSPLLLYT</sequence>
<feature type="region of interest" description="Disordered" evidence="1">
    <location>
        <begin position="153"/>
        <end position="344"/>
    </location>
</feature>
<dbReference type="Proteomes" id="UP000299102">
    <property type="component" value="Unassembled WGS sequence"/>
</dbReference>
<dbReference type="Gene3D" id="1.10.1170.10">
    <property type="entry name" value="Inhibitor Of Apoptosis Protein (2mihbC-IAP-1), Chain A"/>
    <property type="match status" value="1"/>
</dbReference>
<feature type="compositionally biased region" description="Pro residues" evidence="1">
    <location>
        <begin position="205"/>
        <end position="215"/>
    </location>
</feature>
<dbReference type="GO" id="GO:0031398">
    <property type="term" value="P:positive regulation of protein ubiquitination"/>
    <property type="evidence" value="ECO:0007669"/>
    <property type="project" value="TreeGrafter"/>
</dbReference>
<evidence type="ECO:0000313" key="2">
    <source>
        <dbReference type="EMBL" id="GBP63407.1"/>
    </source>
</evidence>
<keyword evidence="3" id="KW-1185">Reference proteome</keyword>
<gene>
    <name evidence="2" type="primary">Diap1</name>
    <name evidence="2" type="ORF">EVAR_35297_1</name>
</gene>
<proteinExistence type="predicted"/>
<dbReference type="PANTHER" id="PTHR10044">
    <property type="entry name" value="INHIBITOR OF APOPTOSIS"/>
    <property type="match status" value="1"/>
</dbReference>
<evidence type="ECO:0000313" key="3">
    <source>
        <dbReference type="Proteomes" id="UP000299102"/>
    </source>
</evidence>
<dbReference type="SUPFAM" id="SSF57924">
    <property type="entry name" value="Inhibitor of apoptosis (IAP) repeat"/>
    <property type="match status" value="1"/>
</dbReference>